<reference evidence="12" key="1">
    <citation type="submission" date="2014-02" db="EMBL/GenBank/DDBJ databases">
        <title>Expanding our view of genomic diversity in Candidatus Accumulibacter clades.</title>
        <authorList>
            <person name="Skennerton C.T."/>
            <person name="Barr J.J."/>
            <person name="Slater F.R."/>
            <person name="Bond P.L."/>
            <person name="Tyson G.W."/>
        </authorList>
    </citation>
    <scope>NUCLEOTIDE SEQUENCE [LARGE SCALE GENOMIC DNA]</scope>
</reference>
<dbReference type="STRING" id="1454001.AW08_02849"/>
<accession>A0A011PHT3</accession>
<dbReference type="UniPathway" id="UPA00973"/>
<dbReference type="GO" id="GO:0009245">
    <property type="term" value="P:lipid A biosynthetic process"/>
    <property type="evidence" value="ECO:0007669"/>
    <property type="project" value="UniProtKB-UniRule"/>
</dbReference>
<dbReference type="SUPFAM" id="SSF53756">
    <property type="entry name" value="UDP-Glycosyltransferase/glycogen phosphorylase"/>
    <property type="match status" value="1"/>
</dbReference>
<evidence type="ECO:0000256" key="10">
    <source>
        <dbReference type="ARBA" id="ARBA00048975"/>
    </source>
</evidence>
<evidence type="ECO:0000313" key="12">
    <source>
        <dbReference type="EMBL" id="EXI65824.1"/>
    </source>
</evidence>
<sequence length="395" mass="43121">MTAGVVRIALVAGEASGDLLASQLIEAIRGRLPHAVFFGIGGPRMLGKGFDAWYPLEKLAVRGYAEVLRQFREILAIRRSLKRRLLADPPDVFVGVDAPDFNLGLERVLKRRGVTTVHYVSPSIWAWRGERIHRIGAAASRVLALFPFEPAIYERQGIPVSYVGHPLADMLPLADGRDATRALLGFGERQPVFALLPGSRQSELQYMADTFIESARRIHQALPDAAFVVPLATRETRAMFEAARQRCAAEDLPLRLLFGHAHQAMMAADVVLVASGTATLEAALLKRPMVIAYKMAPFSAWLMRRIGGYLPYVGLPNVLAGRFVVPEFMQEDATPANLAQAVLNLYVDRGVRAGLQALFHAMHLQLRQNAAERAASAVIGCLPAAIREHAAAAAS</sequence>
<comment type="similarity">
    <text evidence="2 11">Belongs to the LpxB family.</text>
</comment>
<evidence type="ECO:0000256" key="1">
    <source>
        <dbReference type="ARBA" id="ARBA00002056"/>
    </source>
</evidence>
<evidence type="ECO:0000256" key="2">
    <source>
        <dbReference type="ARBA" id="ARBA00007868"/>
    </source>
</evidence>
<dbReference type="PATRIC" id="fig|1454001.3.peg.2893"/>
<comment type="caution">
    <text evidence="12">The sequence shown here is derived from an EMBL/GenBank/DDBJ whole genome shotgun (WGS) entry which is preliminary data.</text>
</comment>
<organism evidence="12 13">
    <name type="scientific">Candidatus Accumulibacter adjunctus</name>
    <dbReference type="NCBI Taxonomy" id="1454001"/>
    <lineage>
        <taxon>Bacteria</taxon>
        <taxon>Pseudomonadati</taxon>
        <taxon>Pseudomonadota</taxon>
        <taxon>Betaproteobacteria</taxon>
        <taxon>Candidatus Accumulibacter</taxon>
    </lineage>
</organism>
<dbReference type="EMBL" id="JFAX01000018">
    <property type="protein sequence ID" value="EXI65824.1"/>
    <property type="molecule type" value="Genomic_DNA"/>
</dbReference>
<protein>
    <recommendedName>
        <fullName evidence="4 11">Lipid-A-disaccharide synthase</fullName>
        <ecNumber evidence="3 11">2.4.1.182</ecNumber>
    </recommendedName>
</protein>
<keyword evidence="13" id="KW-1185">Reference proteome</keyword>
<keyword evidence="6 11" id="KW-0441">Lipid A biosynthesis</keyword>
<dbReference type="HAMAP" id="MF_00392">
    <property type="entry name" value="LpxB"/>
    <property type="match status" value="1"/>
</dbReference>
<evidence type="ECO:0000256" key="6">
    <source>
        <dbReference type="ARBA" id="ARBA00022556"/>
    </source>
</evidence>
<evidence type="ECO:0000256" key="7">
    <source>
        <dbReference type="ARBA" id="ARBA00022676"/>
    </source>
</evidence>
<dbReference type="GO" id="GO:0016020">
    <property type="term" value="C:membrane"/>
    <property type="evidence" value="ECO:0007669"/>
    <property type="project" value="GOC"/>
</dbReference>
<keyword evidence="5 11" id="KW-0444">Lipid biosynthesis</keyword>
<evidence type="ECO:0000256" key="4">
    <source>
        <dbReference type="ARBA" id="ARBA00020902"/>
    </source>
</evidence>
<evidence type="ECO:0000256" key="5">
    <source>
        <dbReference type="ARBA" id="ARBA00022516"/>
    </source>
</evidence>
<dbReference type="EC" id="2.4.1.182" evidence="3 11"/>
<proteinExistence type="inferred from homology"/>
<keyword evidence="7 11" id="KW-0328">Glycosyltransferase</keyword>
<dbReference type="InterPro" id="IPR003835">
    <property type="entry name" value="Glyco_trans_19"/>
</dbReference>
<evidence type="ECO:0000256" key="8">
    <source>
        <dbReference type="ARBA" id="ARBA00022679"/>
    </source>
</evidence>
<dbReference type="PANTHER" id="PTHR30372:SF4">
    <property type="entry name" value="LIPID-A-DISACCHARIDE SYNTHASE, MITOCHONDRIAL-RELATED"/>
    <property type="match status" value="1"/>
</dbReference>
<evidence type="ECO:0000256" key="9">
    <source>
        <dbReference type="ARBA" id="ARBA00023098"/>
    </source>
</evidence>
<dbReference type="GO" id="GO:0005543">
    <property type="term" value="F:phospholipid binding"/>
    <property type="evidence" value="ECO:0007669"/>
    <property type="project" value="TreeGrafter"/>
</dbReference>
<evidence type="ECO:0000313" key="13">
    <source>
        <dbReference type="Proteomes" id="UP000020218"/>
    </source>
</evidence>
<evidence type="ECO:0000256" key="3">
    <source>
        <dbReference type="ARBA" id="ARBA00012687"/>
    </source>
</evidence>
<dbReference type="Proteomes" id="UP000020218">
    <property type="component" value="Unassembled WGS sequence"/>
</dbReference>
<name>A0A011PHT3_9PROT</name>
<dbReference type="PANTHER" id="PTHR30372">
    <property type="entry name" value="LIPID-A-DISACCHARIDE SYNTHASE"/>
    <property type="match status" value="1"/>
</dbReference>
<comment type="catalytic activity">
    <reaction evidence="10 11">
        <text>a lipid X + a UDP-2-N,3-O-bis[(3R)-3-hydroxyacyl]-alpha-D-glucosamine = a lipid A disaccharide + UDP + H(+)</text>
        <dbReference type="Rhea" id="RHEA:67828"/>
        <dbReference type="ChEBI" id="CHEBI:15378"/>
        <dbReference type="ChEBI" id="CHEBI:58223"/>
        <dbReference type="ChEBI" id="CHEBI:137748"/>
        <dbReference type="ChEBI" id="CHEBI:176338"/>
        <dbReference type="ChEBI" id="CHEBI:176343"/>
        <dbReference type="EC" id="2.4.1.182"/>
    </reaction>
</comment>
<gene>
    <name evidence="11 12" type="primary">lpxB</name>
    <name evidence="12" type="ORF">AW08_02849</name>
</gene>
<dbReference type="AlphaFoldDB" id="A0A011PHT3"/>
<evidence type="ECO:0000256" key="11">
    <source>
        <dbReference type="HAMAP-Rule" id="MF_00392"/>
    </source>
</evidence>
<comment type="function">
    <text evidence="1 11">Condensation of UDP-2,3-diacylglucosamine and 2,3-diacylglucosamine-1-phosphate to form lipid A disaccharide, a precursor of lipid A, a phosphorylated glycolipid that anchors the lipopolysaccharide to the outer membrane of the cell.</text>
</comment>
<keyword evidence="9 11" id="KW-0443">Lipid metabolism</keyword>
<comment type="pathway">
    <text evidence="11">Bacterial outer membrane biogenesis; LPS lipid A biosynthesis.</text>
</comment>
<dbReference type="NCBIfam" id="TIGR00215">
    <property type="entry name" value="lpxB"/>
    <property type="match status" value="1"/>
</dbReference>
<keyword evidence="8 11" id="KW-0808">Transferase</keyword>
<dbReference type="GO" id="GO:0008915">
    <property type="term" value="F:lipid-A-disaccharide synthase activity"/>
    <property type="evidence" value="ECO:0007669"/>
    <property type="project" value="UniProtKB-UniRule"/>
</dbReference>
<dbReference type="Pfam" id="PF02684">
    <property type="entry name" value="LpxB"/>
    <property type="match status" value="1"/>
</dbReference>